<gene>
    <name evidence="2" type="ORF">HKK74_15740</name>
</gene>
<sequence>MKVQIRHAIAVPVLAGAAAMTLTVPTATASTPQPATASVTGSAQVRLTYWPDDDVRTFTFDARATPYSSPKPGAPAGLPTDAKGTVKISHWVADENVAVRMEGRVDCLVTSPGVATLTAVVTKADEPVADQIGTRLGLSVYDGRGGRDKARVGFSWSVVNADQNKAGEWGPGRAGTCMAPAPYAPVTKGGYTVRHVDLPPEPAAR</sequence>
<organism evidence="2 3">
    <name type="scientific">Actinomadura alba</name>
    <dbReference type="NCBI Taxonomy" id="406431"/>
    <lineage>
        <taxon>Bacteria</taxon>
        <taxon>Bacillati</taxon>
        <taxon>Actinomycetota</taxon>
        <taxon>Actinomycetes</taxon>
        <taxon>Streptosporangiales</taxon>
        <taxon>Thermomonosporaceae</taxon>
        <taxon>Actinomadura</taxon>
    </lineage>
</organism>
<feature type="chain" id="PRO_5047091465" description="Repetin" evidence="1">
    <location>
        <begin position="30"/>
        <end position="205"/>
    </location>
</feature>
<reference evidence="2 3" key="1">
    <citation type="submission" date="2020-06" db="EMBL/GenBank/DDBJ databases">
        <title>Actinomadura xiongansis sp. nov., isolated from soil of Baiyangdian.</title>
        <authorList>
            <person name="Zhang X."/>
        </authorList>
    </citation>
    <scope>NUCLEOTIDE SEQUENCE [LARGE SCALE GENOMIC DNA]</scope>
    <source>
        <strain evidence="2 3">HBUM206468</strain>
    </source>
</reference>
<evidence type="ECO:0000313" key="2">
    <source>
        <dbReference type="EMBL" id="MBC6466942.1"/>
    </source>
</evidence>
<evidence type="ECO:0000313" key="3">
    <source>
        <dbReference type="Proteomes" id="UP000805614"/>
    </source>
</evidence>
<keyword evidence="3" id="KW-1185">Reference proteome</keyword>
<comment type="caution">
    <text evidence="2">The sequence shown here is derived from an EMBL/GenBank/DDBJ whole genome shotgun (WGS) entry which is preliminary data.</text>
</comment>
<dbReference type="RefSeq" id="WP_187243951.1">
    <property type="nucleotide sequence ID" value="NZ_BAAAOK010000027.1"/>
</dbReference>
<evidence type="ECO:0008006" key="4">
    <source>
        <dbReference type="Google" id="ProtNLM"/>
    </source>
</evidence>
<accession>A0ABR7LQ18</accession>
<evidence type="ECO:0000256" key="1">
    <source>
        <dbReference type="SAM" id="SignalP"/>
    </source>
</evidence>
<dbReference type="Proteomes" id="UP000805614">
    <property type="component" value="Unassembled WGS sequence"/>
</dbReference>
<proteinExistence type="predicted"/>
<name>A0ABR7LQ18_9ACTN</name>
<protein>
    <recommendedName>
        <fullName evidence="4">Repetin</fullName>
    </recommendedName>
</protein>
<keyword evidence="1" id="KW-0732">Signal</keyword>
<dbReference type="EMBL" id="JABVEC010000010">
    <property type="protein sequence ID" value="MBC6466942.1"/>
    <property type="molecule type" value="Genomic_DNA"/>
</dbReference>
<feature type="signal peptide" evidence="1">
    <location>
        <begin position="1"/>
        <end position="29"/>
    </location>
</feature>